<sequence length="48" mass="5194">MKTDSINKEKPTAKKLGRYATAEEAVKIKNTPLVALLKKLNVKVAPGS</sequence>
<gene>
    <name evidence="1" type="ordered locus">Slin_6013</name>
</gene>
<reference evidence="1 2" key="1">
    <citation type="journal article" date="2010" name="Stand. Genomic Sci.">
        <title>Complete genome sequence of Spirosoma linguale type strain (1).</title>
        <authorList>
            <person name="Lail K."/>
            <person name="Sikorski J."/>
            <person name="Saunders E."/>
            <person name="Lapidus A."/>
            <person name="Glavina Del Rio T."/>
            <person name="Copeland A."/>
            <person name="Tice H."/>
            <person name="Cheng J.-F."/>
            <person name="Lucas S."/>
            <person name="Nolan M."/>
            <person name="Bruce D."/>
            <person name="Goodwin L."/>
            <person name="Pitluck S."/>
            <person name="Ivanova N."/>
            <person name="Mavromatis K."/>
            <person name="Ovchinnikova G."/>
            <person name="Pati A."/>
            <person name="Chen A."/>
            <person name="Palaniappan K."/>
            <person name="Land M."/>
            <person name="Hauser L."/>
            <person name="Chang Y.-J."/>
            <person name="Jeffries C.D."/>
            <person name="Chain P."/>
            <person name="Brettin T."/>
            <person name="Detter J.C."/>
            <person name="Schuetze A."/>
            <person name="Rohde M."/>
            <person name="Tindall B.J."/>
            <person name="Goeker M."/>
            <person name="Bristow J."/>
            <person name="Eisen J.A."/>
            <person name="Markowitz V."/>
            <person name="Hugenholtz P."/>
            <person name="Kyrpides N.C."/>
            <person name="Klenk H.-P."/>
            <person name="Chen F."/>
        </authorList>
    </citation>
    <scope>NUCLEOTIDE SEQUENCE [LARGE SCALE GENOMIC DNA]</scope>
    <source>
        <strain evidence="2">ATCC 33905 / DSM 74 / LMG 10896 / Claus 1</strain>
    </source>
</reference>
<dbReference type="HOGENOM" id="CLU_3157961_0_0_10"/>
<dbReference type="AlphaFoldDB" id="D2QT43"/>
<dbReference type="RefSeq" id="WP_012930463.1">
    <property type="nucleotide sequence ID" value="NC_013730.1"/>
</dbReference>
<dbReference type="KEGG" id="sli:Slin_6013"/>
<dbReference type="Proteomes" id="UP000002028">
    <property type="component" value="Chromosome"/>
</dbReference>
<evidence type="ECO:0000313" key="2">
    <source>
        <dbReference type="Proteomes" id="UP000002028"/>
    </source>
</evidence>
<organism evidence="1 2">
    <name type="scientific">Spirosoma linguale (strain ATCC 33905 / DSM 74 / LMG 10896 / Claus 1)</name>
    <dbReference type="NCBI Taxonomy" id="504472"/>
    <lineage>
        <taxon>Bacteria</taxon>
        <taxon>Pseudomonadati</taxon>
        <taxon>Bacteroidota</taxon>
        <taxon>Cytophagia</taxon>
        <taxon>Cytophagales</taxon>
        <taxon>Cytophagaceae</taxon>
        <taxon>Spirosoma</taxon>
    </lineage>
</organism>
<dbReference type="EMBL" id="CP001769">
    <property type="protein sequence ID" value="ADB41975.1"/>
    <property type="molecule type" value="Genomic_DNA"/>
</dbReference>
<accession>D2QT43</accession>
<proteinExistence type="predicted"/>
<keyword evidence="2" id="KW-1185">Reference proteome</keyword>
<protein>
    <submittedName>
        <fullName evidence="1">Uncharacterized protein</fullName>
    </submittedName>
</protein>
<name>D2QT43_SPILD</name>
<evidence type="ECO:0000313" key="1">
    <source>
        <dbReference type="EMBL" id="ADB41975.1"/>
    </source>
</evidence>